<dbReference type="Proteomes" id="UP000242705">
    <property type="component" value="Unassembled WGS sequence"/>
</dbReference>
<evidence type="ECO:0000256" key="2">
    <source>
        <dbReference type="ARBA" id="ARBA00006156"/>
    </source>
</evidence>
<gene>
    <name evidence="8" type="ORF">C7B47_04235</name>
</gene>
<evidence type="ECO:0000256" key="5">
    <source>
        <dbReference type="ARBA" id="ARBA00022989"/>
    </source>
</evidence>
<evidence type="ECO:0000313" key="9">
    <source>
        <dbReference type="Proteomes" id="UP000242705"/>
    </source>
</evidence>
<dbReference type="GO" id="GO:0009306">
    <property type="term" value="P:protein secretion"/>
    <property type="evidence" value="ECO:0007669"/>
    <property type="project" value="InterPro"/>
</dbReference>
<dbReference type="GO" id="GO:0005886">
    <property type="term" value="C:plasma membrane"/>
    <property type="evidence" value="ECO:0007669"/>
    <property type="project" value="UniProtKB-SubCell"/>
</dbReference>
<sequence>MFDHAIALSQSAMMTTGIILGPILIASLVVGLLVGIFQATTQIQELTLSFMPKLIVVGIMLYLAGPWFLRLLVTFTQNDLSTFWHVAYLP</sequence>
<dbReference type="PANTHER" id="PTHR34040:SF2">
    <property type="entry name" value="FLAGELLAR BIOSYNTHETIC PROTEIN FLIQ"/>
    <property type="match status" value="1"/>
</dbReference>
<evidence type="ECO:0000256" key="7">
    <source>
        <dbReference type="SAM" id="Phobius"/>
    </source>
</evidence>
<dbReference type="PRINTS" id="PR00952">
    <property type="entry name" value="TYPE3IMQPROT"/>
</dbReference>
<name>A0A1R0ITH4_SULTH</name>
<dbReference type="RefSeq" id="WP_076006258.1">
    <property type="nucleotide sequence ID" value="NZ_MDZD01000015.1"/>
</dbReference>
<keyword evidence="8" id="KW-0282">Flagellum</keyword>
<feature type="transmembrane region" description="Helical" evidence="7">
    <location>
        <begin position="12"/>
        <end position="34"/>
    </location>
</feature>
<keyword evidence="3" id="KW-1003">Cell membrane</keyword>
<reference evidence="8 9" key="1">
    <citation type="journal article" date="2014" name="BMC Genomics">
        <title>Comparison of environmental and isolate Sulfobacillus genomes reveals diverse carbon, sulfur, nitrogen, and hydrogen metabolisms.</title>
        <authorList>
            <person name="Justice N.B."/>
            <person name="Norman A."/>
            <person name="Brown C.T."/>
            <person name="Singh A."/>
            <person name="Thomas B.C."/>
            <person name="Banfield J.F."/>
        </authorList>
    </citation>
    <scope>NUCLEOTIDE SEQUENCE [LARGE SCALE GENOMIC DNA]</scope>
    <source>
        <strain evidence="8">AMDSBA5</strain>
    </source>
</reference>
<evidence type="ECO:0000313" key="8">
    <source>
        <dbReference type="EMBL" id="PSR28385.1"/>
    </source>
</evidence>
<dbReference type="PIRSF" id="PIRSF004669">
    <property type="entry name" value="FliQ"/>
    <property type="match status" value="1"/>
</dbReference>
<keyword evidence="8" id="KW-0969">Cilium</keyword>
<organism evidence="8 9">
    <name type="scientific">Sulfobacillus thermosulfidooxidans</name>
    <dbReference type="NCBI Taxonomy" id="28034"/>
    <lineage>
        <taxon>Bacteria</taxon>
        <taxon>Bacillati</taxon>
        <taxon>Bacillota</taxon>
        <taxon>Clostridia</taxon>
        <taxon>Eubacteriales</taxon>
        <taxon>Clostridiales Family XVII. Incertae Sedis</taxon>
        <taxon>Sulfobacillus</taxon>
    </lineage>
</organism>
<dbReference type="Pfam" id="PF01313">
    <property type="entry name" value="Bac_export_3"/>
    <property type="match status" value="1"/>
</dbReference>
<proteinExistence type="inferred from homology"/>
<evidence type="ECO:0000256" key="4">
    <source>
        <dbReference type="ARBA" id="ARBA00022692"/>
    </source>
</evidence>
<comment type="subcellular location">
    <subcellularLocation>
        <location evidence="1">Cell membrane</location>
        <topology evidence="1">Multi-pass membrane protein</topology>
    </subcellularLocation>
</comment>
<dbReference type="PANTHER" id="PTHR34040">
    <property type="entry name" value="FLAGELLAR BIOSYNTHETIC PROTEIN FLIQ"/>
    <property type="match status" value="1"/>
</dbReference>
<evidence type="ECO:0000256" key="3">
    <source>
        <dbReference type="ARBA" id="ARBA00022475"/>
    </source>
</evidence>
<keyword evidence="5 7" id="KW-1133">Transmembrane helix</keyword>
<dbReference type="EMBL" id="PXYX01000006">
    <property type="protein sequence ID" value="PSR28385.1"/>
    <property type="molecule type" value="Genomic_DNA"/>
</dbReference>
<evidence type="ECO:0000256" key="6">
    <source>
        <dbReference type="ARBA" id="ARBA00023136"/>
    </source>
</evidence>
<evidence type="ECO:0000256" key="1">
    <source>
        <dbReference type="ARBA" id="ARBA00004651"/>
    </source>
</evidence>
<dbReference type="AlphaFoldDB" id="A0A1R0ITH4"/>
<comment type="similarity">
    <text evidence="2">Belongs to the FliQ/MopD/SpaQ family.</text>
</comment>
<keyword evidence="6 7" id="KW-0472">Membrane</keyword>
<keyword evidence="8" id="KW-0966">Cell projection</keyword>
<feature type="transmembrane region" description="Helical" evidence="7">
    <location>
        <begin position="54"/>
        <end position="73"/>
    </location>
</feature>
<comment type="caution">
    <text evidence="8">The sequence shown here is derived from an EMBL/GenBank/DDBJ whole genome shotgun (WGS) entry which is preliminary data.</text>
</comment>
<dbReference type="InterPro" id="IPR002191">
    <property type="entry name" value="Bac_export_3"/>
</dbReference>
<protein>
    <submittedName>
        <fullName evidence="8">Flagellar biosynthetic protein FliQ</fullName>
    </submittedName>
</protein>
<keyword evidence="4 7" id="KW-0812">Transmembrane</keyword>
<accession>A0A1R0ITH4</accession>